<feature type="transmembrane region" description="Helical" evidence="1">
    <location>
        <begin position="35"/>
        <end position="59"/>
    </location>
</feature>
<evidence type="ECO:0000313" key="3">
    <source>
        <dbReference type="Proteomes" id="UP001569154"/>
    </source>
</evidence>
<reference evidence="2 3" key="1">
    <citation type="submission" date="2024-06" db="EMBL/GenBank/DDBJ databases">
        <authorList>
            <person name="Steensen K."/>
            <person name="Seneca J."/>
            <person name="Bartlau N."/>
            <person name="Yu A.X."/>
            <person name="Polz M.F."/>
        </authorList>
    </citation>
    <scope>NUCLEOTIDE SEQUENCE [LARGE SCALE GENOMIC DNA]</scope>
    <source>
        <strain evidence="2 3">1F260</strain>
    </source>
</reference>
<evidence type="ECO:0000313" key="2">
    <source>
        <dbReference type="EMBL" id="MEZ8082817.1"/>
    </source>
</evidence>
<dbReference type="RefSeq" id="WP_371734951.1">
    <property type="nucleotide sequence ID" value="NZ_JBGONM010000044.1"/>
</dbReference>
<protein>
    <submittedName>
        <fullName evidence="2">Type IV conjugative transfer system protein TraL</fullName>
    </submittedName>
</protein>
<keyword evidence="1" id="KW-0472">Membrane</keyword>
<name>A0ABV4L553_9GAMM</name>
<gene>
    <name evidence="2" type="primary">traL</name>
    <name evidence="2" type="ORF">ACED35_17000</name>
</gene>
<keyword evidence="1" id="KW-0812">Transmembrane</keyword>
<comment type="caution">
    <text evidence="2">The sequence shown here is derived from an EMBL/GenBank/DDBJ whole genome shotgun (WGS) entry which is preliminary data.</text>
</comment>
<evidence type="ECO:0000256" key="1">
    <source>
        <dbReference type="SAM" id="Phobius"/>
    </source>
</evidence>
<keyword evidence="3" id="KW-1185">Reference proteome</keyword>
<sequence>MDYKDKQSLYVFPNYLETGIKIAGFPADEMIPATLILLMFFNINRILAIACSVGFFLSIRSLKIRMGSRFIVHFMHWFGDENANKAIFKRTPPATKKYWIY</sequence>
<dbReference type="Proteomes" id="UP001569154">
    <property type="component" value="Unassembled WGS sequence"/>
</dbReference>
<proteinExistence type="predicted"/>
<organism evidence="2 3">
    <name type="scientific">Enterovibrio norvegicus</name>
    <dbReference type="NCBI Taxonomy" id="188144"/>
    <lineage>
        <taxon>Bacteria</taxon>
        <taxon>Pseudomonadati</taxon>
        <taxon>Pseudomonadota</taxon>
        <taxon>Gammaproteobacteria</taxon>
        <taxon>Vibrionales</taxon>
        <taxon>Vibrionaceae</taxon>
        <taxon>Enterovibrio</taxon>
    </lineage>
</organism>
<keyword evidence="1" id="KW-1133">Transmembrane helix</keyword>
<dbReference type="NCBIfam" id="TIGR02762">
    <property type="entry name" value="TraL_TIGR"/>
    <property type="match status" value="1"/>
</dbReference>
<dbReference type="EMBL" id="JBGONM010000044">
    <property type="protein sequence ID" value="MEZ8082817.1"/>
    <property type="molecule type" value="Genomic_DNA"/>
</dbReference>
<dbReference type="Pfam" id="PF07178">
    <property type="entry name" value="TraL"/>
    <property type="match status" value="1"/>
</dbReference>
<accession>A0ABV4L553</accession>
<dbReference type="InterPro" id="IPR009838">
    <property type="entry name" value="T4SS_TraL"/>
</dbReference>